<dbReference type="PROSITE" id="PS51257">
    <property type="entry name" value="PROKAR_LIPOPROTEIN"/>
    <property type="match status" value="1"/>
</dbReference>
<organism evidence="1 2">
    <name type="scientific">Halobellus salinus</name>
    <dbReference type="NCBI Taxonomy" id="931585"/>
    <lineage>
        <taxon>Archaea</taxon>
        <taxon>Methanobacteriati</taxon>
        <taxon>Methanobacteriota</taxon>
        <taxon>Stenosarchaea group</taxon>
        <taxon>Halobacteria</taxon>
        <taxon>Halobacteriales</taxon>
        <taxon>Haloferacaceae</taxon>
        <taxon>Halobellus</taxon>
    </lineage>
</organism>
<protein>
    <submittedName>
        <fullName evidence="1">Uncharacterized protein</fullName>
    </submittedName>
</protein>
<sequence>MSKRPGIRAVALLLVVLTAGCGTTAYPTDNPEQNATLPGYDPGSDVSPVETRAFWDRSSNWEDPDVRNATVTSRAYAYPTLRGTDAAVVYTTPKKPYVESDRPRSMSPVELAALATRSVDTPLPGTDSRRVFSGTLLDREVPVQALTDGNGTTTGYVAHVATSDAVVVVVVVVAGGADRRTVTRVLSNVTLNSGVAAAG</sequence>
<evidence type="ECO:0000313" key="2">
    <source>
        <dbReference type="Proteomes" id="UP000653099"/>
    </source>
</evidence>
<comment type="caution">
    <text evidence="1">The sequence shown here is derived from an EMBL/GenBank/DDBJ whole genome shotgun (WGS) entry which is preliminary data.</text>
</comment>
<dbReference type="RefSeq" id="WP_188786331.1">
    <property type="nucleotide sequence ID" value="NZ_BMOC01000004.1"/>
</dbReference>
<reference evidence="1" key="2">
    <citation type="submission" date="2020-09" db="EMBL/GenBank/DDBJ databases">
        <authorList>
            <person name="Sun Q."/>
            <person name="Ohkuma M."/>
        </authorList>
    </citation>
    <scope>NUCLEOTIDE SEQUENCE</scope>
    <source>
        <strain evidence="1">JCM 14359</strain>
    </source>
</reference>
<dbReference type="AlphaFoldDB" id="A0A830E8S3"/>
<accession>A0A830E8S3</accession>
<proteinExistence type="predicted"/>
<keyword evidence="2" id="KW-1185">Reference proteome</keyword>
<evidence type="ECO:0000313" key="1">
    <source>
        <dbReference type="EMBL" id="GGJ02509.1"/>
    </source>
</evidence>
<gene>
    <name evidence="1" type="ORF">GCM10008995_10370</name>
</gene>
<dbReference type="OrthoDB" id="383360at2157"/>
<reference evidence="1" key="1">
    <citation type="journal article" date="2014" name="Int. J. Syst. Evol. Microbiol.">
        <title>Complete genome sequence of Corynebacterium casei LMG S-19264T (=DSM 44701T), isolated from a smear-ripened cheese.</title>
        <authorList>
            <consortium name="US DOE Joint Genome Institute (JGI-PGF)"/>
            <person name="Walter F."/>
            <person name="Albersmeier A."/>
            <person name="Kalinowski J."/>
            <person name="Ruckert C."/>
        </authorList>
    </citation>
    <scope>NUCLEOTIDE SEQUENCE</scope>
    <source>
        <strain evidence="1">JCM 14359</strain>
    </source>
</reference>
<name>A0A830E8S3_9EURY</name>
<dbReference type="EMBL" id="BMOC01000004">
    <property type="protein sequence ID" value="GGJ02509.1"/>
    <property type="molecule type" value="Genomic_DNA"/>
</dbReference>
<dbReference type="Proteomes" id="UP000653099">
    <property type="component" value="Unassembled WGS sequence"/>
</dbReference>